<dbReference type="EMBL" id="LDQC01000033">
    <property type="protein sequence ID" value="KTR08278.1"/>
    <property type="molecule type" value="Genomic_DNA"/>
</dbReference>
<name>A0A175RY82_9MICO</name>
<reference evidence="1 2" key="1">
    <citation type="journal article" date="2016" name="Front. Microbiol.">
        <title>Genomic Resource of Rice Seed Associated Bacteria.</title>
        <authorList>
            <person name="Midha S."/>
            <person name="Bansal K."/>
            <person name="Sharma S."/>
            <person name="Kumar N."/>
            <person name="Patil P.P."/>
            <person name="Chaudhry V."/>
            <person name="Patil P.B."/>
        </authorList>
    </citation>
    <scope>NUCLEOTIDE SEQUENCE [LARGE SCALE GENOMIC DNA]</scope>
    <source>
        <strain evidence="1 2">NS184</strain>
    </source>
</reference>
<dbReference type="OrthoDB" id="5125734at2"/>
<comment type="caution">
    <text evidence="1">The sequence shown here is derived from an EMBL/GenBank/DDBJ whole genome shotgun (WGS) entry which is preliminary data.</text>
</comment>
<proteinExistence type="predicted"/>
<dbReference type="RefSeq" id="WP_058725254.1">
    <property type="nucleotide sequence ID" value="NZ_LDQC01000033.1"/>
</dbReference>
<dbReference type="AlphaFoldDB" id="A0A175RY82"/>
<evidence type="ECO:0000313" key="1">
    <source>
        <dbReference type="EMBL" id="KTR08278.1"/>
    </source>
</evidence>
<dbReference type="STRING" id="33881.NS184_06125"/>
<protein>
    <submittedName>
        <fullName evidence="1">Uncharacterized protein</fullName>
    </submittedName>
</protein>
<dbReference type="Proteomes" id="UP000078252">
    <property type="component" value="Unassembled WGS sequence"/>
</dbReference>
<accession>A0A175RY82</accession>
<evidence type="ECO:0000313" key="2">
    <source>
        <dbReference type="Proteomes" id="UP000078252"/>
    </source>
</evidence>
<dbReference type="PATRIC" id="fig|33881.3.peg.1525"/>
<sequence>MPSIDVTSAPDRFLTMSVDGYAPGRNRPGNCARWTYFAIGGVPNTTPLPSAIAAWENAPKQHRHPIIDGKTRIPRGMVIALGPTSGPRWAGDKNWMYGDVFTADGDGVGYDSGGPATDSLAGLGVIGRITIRQRIAQTGRPLLGFLSSYGGWNLTTKAQTFTPSPSKPTAQEETIMASQPVVYTDGKRYVGGDEVAGLFTFSNSKQLAAWNKNSPIVRKVDAGTIDKLARKANK</sequence>
<organism evidence="1 2">
    <name type="scientific">Curtobacterium luteum</name>
    <dbReference type="NCBI Taxonomy" id="33881"/>
    <lineage>
        <taxon>Bacteria</taxon>
        <taxon>Bacillati</taxon>
        <taxon>Actinomycetota</taxon>
        <taxon>Actinomycetes</taxon>
        <taxon>Micrococcales</taxon>
        <taxon>Microbacteriaceae</taxon>
        <taxon>Curtobacterium</taxon>
    </lineage>
</organism>
<gene>
    <name evidence="1" type="ORF">NS184_06125</name>
</gene>